<evidence type="ECO:0000313" key="1">
    <source>
        <dbReference type="EMBL" id="OLP81893.1"/>
    </source>
</evidence>
<gene>
    <name evidence="1" type="ORF">AK812_SmicGene37490</name>
</gene>
<evidence type="ECO:0000313" key="2">
    <source>
        <dbReference type="Proteomes" id="UP000186817"/>
    </source>
</evidence>
<reference evidence="1 2" key="1">
    <citation type="submission" date="2016-02" db="EMBL/GenBank/DDBJ databases">
        <title>Genome analysis of coral dinoflagellate symbionts highlights evolutionary adaptations to a symbiotic lifestyle.</title>
        <authorList>
            <person name="Aranda M."/>
            <person name="Li Y."/>
            <person name="Liew Y.J."/>
            <person name="Baumgarten S."/>
            <person name="Simakov O."/>
            <person name="Wilson M."/>
            <person name="Piel J."/>
            <person name="Ashoor H."/>
            <person name="Bougouffa S."/>
            <person name="Bajic V.B."/>
            <person name="Ryu T."/>
            <person name="Ravasi T."/>
            <person name="Bayer T."/>
            <person name="Micklem G."/>
            <person name="Kim H."/>
            <person name="Bhak J."/>
            <person name="Lajeunesse T.C."/>
            <person name="Voolstra C.R."/>
        </authorList>
    </citation>
    <scope>NUCLEOTIDE SEQUENCE [LARGE SCALE GENOMIC DNA]</scope>
    <source>
        <strain evidence="1 2">CCMP2467</strain>
    </source>
</reference>
<name>A0A1Q9CG33_SYMMI</name>
<dbReference type="EMBL" id="LSRX01001240">
    <property type="protein sequence ID" value="OLP81893.1"/>
    <property type="molecule type" value="Genomic_DNA"/>
</dbReference>
<dbReference type="AlphaFoldDB" id="A0A1Q9CG33"/>
<dbReference type="Proteomes" id="UP000186817">
    <property type="component" value="Unassembled WGS sequence"/>
</dbReference>
<sequence length="369" mass="41872">MAPYRPPHMRNQPPLPKLVCSNRDEVIRTQPSQSDTIATLTANLAEEFHVPEELISLAKDGAPLQDTKKELNTLGECTIHVTVKPASHEQMENYIRSKGSDHFLGAELKLTTNAGEELKGELYCIQEQDNSCILREKLPNGCANFWWLKWNIITSISIESMPDKKRDLGPSFEVARPLSDVRCEDWQCPRRAKGSGSKALQIAVPLGPAVGTRGMCRTHLVQPRHEDCTSWEAYTYAAYTRVSPDLPEGSAPLAMSLRRAIARVSETTLPLRKTSARDQLRLGSYPVPPEAHIWWANRSQVPGGEIKQTFSHLQQKIMWQWFWNAPARWYWRLSSLAWPAGVPCLLMYIFVYKSCECDVEASIKAKTWW</sequence>
<keyword evidence="2" id="KW-1185">Reference proteome</keyword>
<protein>
    <submittedName>
        <fullName evidence="1">Uncharacterized protein</fullName>
    </submittedName>
</protein>
<comment type="caution">
    <text evidence="1">The sequence shown here is derived from an EMBL/GenBank/DDBJ whole genome shotgun (WGS) entry which is preliminary data.</text>
</comment>
<dbReference type="OrthoDB" id="406652at2759"/>
<accession>A0A1Q9CG33</accession>
<proteinExistence type="predicted"/>
<organism evidence="1 2">
    <name type="scientific">Symbiodinium microadriaticum</name>
    <name type="common">Dinoflagellate</name>
    <name type="synonym">Zooxanthella microadriatica</name>
    <dbReference type="NCBI Taxonomy" id="2951"/>
    <lineage>
        <taxon>Eukaryota</taxon>
        <taxon>Sar</taxon>
        <taxon>Alveolata</taxon>
        <taxon>Dinophyceae</taxon>
        <taxon>Suessiales</taxon>
        <taxon>Symbiodiniaceae</taxon>
        <taxon>Symbiodinium</taxon>
    </lineage>
</organism>